<dbReference type="Gene3D" id="2.130.10.30">
    <property type="entry name" value="Regulator of chromosome condensation 1/beta-lactamase-inhibitor protein II"/>
    <property type="match status" value="1"/>
</dbReference>
<evidence type="ECO:0000256" key="11">
    <source>
        <dbReference type="ARBA" id="ARBA00022840"/>
    </source>
</evidence>
<keyword evidence="10" id="KW-0808">Transferase</keyword>
<dbReference type="OrthoDB" id="248923at2759"/>
<keyword evidence="8" id="KW-0479">Metal-binding</keyword>
<evidence type="ECO:0000313" key="15">
    <source>
        <dbReference type="Proteomes" id="UP000886998"/>
    </source>
</evidence>
<comment type="cofactor">
    <cofactor evidence="1">
        <name>Mg(2+)</name>
        <dbReference type="ChEBI" id="CHEBI:18420"/>
    </cofactor>
</comment>
<evidence type="ECO:0000256" key="12">
    <source>
        <dbReference type="ARBA" id="ARBA00022842"/>
    </source>
</evidence>
<dbReference type="InterPro" id="IPR000408">
    <property type="entry name" value="Reg_chr_condens"/>
</dbReference>
<evidence type="ECO:0000256" key="9">
    <source>
        <dbReference type="ARBA" id="ARBA00022741"/>
    </source>
</evidence>
<comment type="caution">
    <text evidence="14">The sequence shown here is derived from an EMBL/GenBank/DDBJ whole genome shotgun (WGS) entry which is preliminary data.</text>
</comment>
<protein>
    <recommendedName>
        <fullName evidence="4">non-specific serine/threonine protein kinase</fullName>
        <ecNumber evidence="4">2.7.11.1</ecNumber>
    </recommendedName>
</protein>
<feature type="repeat" description="RCC1" evidence="13">
    <location>
        <begin position="74"/>
        <end position="112"/>
    </location>
</feature>
<keyword evidence="5" id="KW-0963">Cytoplasm</keyword>
<dbReference type="EC" id="2.7.11.1" evidence="4"/>
<evidence type="ECO:0000256" key="2">
    <source>
        <dbReference type="ARBA" id="ARBA00004496"/>
    </source>
</evidence>
<evidence type="ECO:0000256" key="8">
    <source>
        <dbReference type="ARBA" id="ARBA00022723"/>
    </source>
</evidence>
<dbReference type="EMBL" id="BMAV01002574">
    <property type="protein sequence ID" value="GFY41549.1"/>
    <property type="molecule type" value="Genomic_DNA"/>
</dbReference>
<reference evidence="14" key="1">
    <citation type="submission" date="2020-08" db="EMBL/GenBank/DDBJ databases">
        <title>Multicomponent nature underlies the extraordinary mechanical properties of spider dragline silk.</title>
        <authorList>
            <person name="Kono N."/>
            <person name="Nakamura H."/>
            <person name="Mori M."/>
            <person name="Yoshida Y."/>
            <person name="Ohtoshi R."/>
            <person name="Malay A.D."/>
            <person name="Moran D.A.P."/>
            <person name="Tomita M."/>
            <person name="Numata K."/>
            <person name="Arakawa K."/>
        </authorList>
    </citation>
    <scope>NUCLEOTIDE SEQUENCE</scope>
</reference>
<dbReference type="PANTHER" id="PTHR44535">
    <property type="entry name" value="PROTEIN CBG16200"/>
    <property type="match status" value="1"/>
</dbReference>
<keyword evidence="12" id="KW-0460">Magnesium</keyword>
<dbReference type="PANTHER" id="PTHR44535:SF5">
    <property type="entry name" value="PROTEIN KINASE DOMAIN-CONTAINING PROTEIN"/>
    <property type="match status" value="1"/>
</dbReference>
<dbReference type="InterPro" id="IPR051997">
    <property type="entry name" value="STK_NEK"/>
</dbReference>
<evidence type="ECO:0000313" key="14">
    <source>
        <dbReference type="EMBL" id="GFY41549.1"/>
    </source>
</evidence>
<sequence length="127" mass="14088">MFLTERGTLLACGQNDYNKLGMNEQKGFLMQMKQFIARTEIEKQNVPIKLSWLRQKVISVSMGAMHTAVLVEPGKVVTFGCNKSGQLGRGNLRSHSTPAVVKSMGDRTVTVSLSFNILFKGCNVMFD</sequence>
<dbReference type="GO" id="GO:0004674">
    <property type="term" value="F:protein serine/threonine kinase activity"/>
    <property type="evidence" value="ECO:0007669"/>
    <property type="project" value="UniProtKB-KW"/>
</dbReference>
<dbReference type="SUPFAM" id="SSF50985">
    <property type="entry name" value="RCC1/BLIP-II"/>
    <property type="match status" value="1"/>
</dbReference>
<evidence type="ECO:0000256" key="10">
    <source>
        <dbReference type="ARBA" id="ARBA00022777"/>
    </source>
</evidence>
<evidence type="ECO:0000256" key="13">
    <source>
        <dbReference type="PROSITE-ProRule" id="PRU00235"/>
    </source>
</evidence>
<dbReference type="GO" id="GO:0046872">
    <property type="term" value="F:metal ion binding"/>
    <property type="evidence" value="ECO:0007669"/>
    <property type="project" value="UniProtKB-KW"/>
</dbReference>
<keyword evidence="9" id="KW-0547">Nucleotide-binding</keyword>
<keyword evidence="6" id="KW-0723">Serine/threonine-protein kinase</keyword>
<dbReference type="GO" id="GO:0005524">
    <property type="term" value="F:ATP binding"/>
    <property type="evidence" value="ECO:0007669"/>
    <property type="project" value="UniProtKB-KW"/>
</dbReference>
<dbReference type="AlphaFoldDB" id="A0A8X6WW70"/>
<evidence type="ECO:0000256" key="7">
    <source>
        <dbReference type="ARBA" id="ARBA00022553"/>
    </source>
</evidence>
<dbReference type="InterPro" id="IPR009091">
    <property type="entry name" value="RCC1/BLIP-II"/>
</dbReference>
<evidence type="ECO:0000256" key="3">
    <source>
        <dbReference type="ARBA" id="ARBA00010886"/>
    </source>
</evidence>
<comment type="similarity">
    <text evidence="3">Belongs to the protein kinase superfamily. NEK Ser/Thr protein kinase family. NIMA subfamily.</text>
</comment>
<dbReference type="Pfam" id="PF00415">
    <property type="entry name" value="RCC1"/>
    <property type="match status" value="2"/>
</dbReference>
<dbReference type="GO" id="GO:0005737">
    <property type="term" value="C:cytoplasm"/>
    <property type="evidence" value="ECO:0007669"/>
    <property type="project" value="UniProtKB-SubCell"/>
</dbReference>
<comment type="subcellular location">
    <subcellularLocation>
        <location evidence="2">Cytoplasm</location>
    </subcellularLocation>
</comment>
<organism evidence="14 15">
    <name type="scientific">Trichonephila inaurata madagascariensis</name>
    <dbReference type="NCBI Taxonomy" id="2747483"/>
    <lineage>
        <taxon>Eukaryota</taxon>
        <taxon>Metazoa</taxon>
        <taxon>Ecdysozoa</taxon>
        <taxon>Arthropoda</taxon>
        <taxon>Chelicerata</taxon>
        <taxon>Arachnida</taxon>
        <taxon>Araneae</taxon>
        <taxon>Araneomorphae</taxon>
        <taxon>Entelegynae</taxon>
        <taxon>Araneoidea</taxon>
        <taxon>Nephilidae</taxon>
        <taxon>Trichonephila</taxon>
        <taxon>Trichonephila inaurata</taxon>
    </lineage>
</organism>
<dbReference type="PROSITE" id="PS50012">
    <property type="entry name" value="RCC1_3"/>
    <property type="match status" value="2"/>
</dbReference>
<feature type="repeat" description="RCC1" evidence="13">
    <location>
        <begin position="7"/>
        <end position="73"/>
    </location>
</feature>
<evidence type="ECO:0000256" key="4">
    <source>
        <dbReference type="ARBA" id="ARBA00012513"/>
    </source>
</evidence>
<accession>A0A8X6WW70</accession>
<evidence type="ECO:0000256" key="5">
    <source>
        <dbReference type="ARBA" id="ARBA00022490"/>
    </source>
</evidence>
<gene>
    <name evidence="14" type="ORF">TNIN_384791</name>
</gene>
<keyword evidence="15" id="KW-1185">Reference proteome</keyword>
<keyword evidence="7" id="KW-0597">Phosphoprotein</keyword>
<keyword evidence="10" id="KW-0418">Kinase</keyword>
<name>A0A8X6WW70_9ARAC</name>
<evidence type="ECO:0000256" key="6">
    <source>
        <dbReference type="ARBA" id="ARBA00022527"/>
    </source>
</evidence>
<dbReference type="Proteomes" id="UP000886998">
    <property type="component" value="Unassembled WGS sequence"/>
</dbReference>
<evidence type="ECO:0000256" key="1">
    <source>
        <dbReference type="ARBA" id="ARBA00001946"/>
    </source>
</evidence>
<proteinExistence type="inferred from homology"/>
<keyword evidence="11" id="KW-0067">ATP-binding</keyword>